<gene>
    <name evidence="2" type="ORF">N7G274_008889</name>
</gene>
<feature type="compositionally biased region" description="Polar residues" evidence="1">
    <location>
        <begin position="170"/>
        <end position="188"/>
    </location>
</feature>
<feature type="region of interest" description="Disordered" evidence="1">
    <location>
        <begin position="166"/>
        <end position="188"/>
    </location>
</feature>
<sequence>MDRSMGDRTIRDGRLYGIEGRPPTPDSKAQPLNPRRELAACFHAYKKTYIEIEELVRRMTSLKIYSCDEYEVYSGSNGFLIDWLDWDKISLALHSVELEVRRMDILHWVAIRQRNPLPAEVLAMVQNKVLDWKNAVHLTPFEKVDDKHGLKTLIATSGLAISSAEHDAISEQSKPYPSLAPTTEVSESMQADYSQAINYISAPNSEDERYQDEASRQPSLEIDEKGDVSPNGPNLIPFTEHGETTSVNKPAFPKKRQRSETVSDGFTRRRKGRRRKSDSWTTVSVS</sequence>
<proteinExistence type="predicted"/>
<feature type="region of interest" description="Disordered" evidence="1">
    <location>
        <begin position="202"/>
        <end position="286"/>
    </location>
</feature>
<reference evidence="2 3" key="1">
    <citation type="submission" date="2024-09" db="EMBL/GenBank/DDBJ databases">
        <title>Rethinking Asexuality: The Enigmatic Case of Functional Sexual Genes in Lepraria (Stereocaulaceae).</title>
        <authorList>
            <person name="Doellman M."/>
            <person name="Sun Y."/>
            <person name="Barcenas-Pena A."/>
            <person name="Lumbsch H.T."/>
            <person name="Grewe F."/>
        </authorList>
    </citation>
    <scope>NUCLEOTIDE SEQUENCE [LARGE SCALE GENOMIC DNA]</scope>
    <source>
        <strain evidence="2 3">Mercado 3170</strain>
    </source>
</reference>
<evidence type="ECO:0000256" key="1">
    <source>
        <dbReference type="SAM" id="MobiDB-lite"/>
    </source>
</evidence>
<comment type="caution">
    <text evidence="2">The sequence shown here is derived from an EMBL/GenBank/DDBJ whole genome shotgun (WGS) entry which is preliminary data.</text>
</comment>
<evidence type="ECO:0000313" key="2">
    <source>
        <dbReference type="EMBL" id="KAL2038240.1"/>
    </source>
</evidence>
<evidence type="ECO:0000313" key="3">
    <source>
        <dbReference type="Proteomes" id="UP001590950"/>
    </source>
</evidence>
<accession>A0ABR3ZXA2</accession>
<name>A0ABR3ZXA2_9LECA</name>
<dbReference type="EMBL" id="JBEFKJ010000033">
    <property type="protein sequence ID" value="KAL2038240.1"/>
    <property type="molecule type" value="Genomic_DNA"/>
</dbReference>
<dbReference type="Proteomes" id="UP001590950">
    <property type="component" value="Unassembled WGS sequence"/>
</dbReference>
<protein>
    <submittedName>
        <fullName evidence="2">Uncharacterized protein</fullName>
    </submittedName>
</protein>
<feature type="compositionally biased region" description="Basic and acidic residues" evidence="1">
    <location>
        <begin position="206"/>
        <end position="215"/>
    </location>
</feature>
<keyword evidence="3" id="KW-1185">Reference proteome</keyword>
<organism evidence="2 3">
    <name type="scientific">Stereocaulon virgatum</name>
    <dbReference type="NCBI Taxonomy" id="373712"/>
    <lineage>
        <taxon>Eukaryota</taxon>
        <taxon>Fungi</taxon>
        <taxon>Dikarya</taxon>
        <taxon>Ascomycota</taxon>
        <taxon>Pezizomycotina</taxon>
        <taxon>Lecanoromycetes</taxon>
        <taxon>OSLEUM clade</taxon>
        <taxon>Lecanoromycetidae</taxon>
        <taxon>Lecanorales</taxon>
        <taxon>Lecanorineae</taxon>
        <taxon>Stereocaulaceae</taxon>
        <taxon>Stereocaulon</taxon>
    </lineage>
</organism>